<feature type="transmembrane region" description="Helical" evidence="7">
    <location>
        <begin position="91"/>
        <end position="113"/>
    </location>
</feature>
<feature type="transmembrane region" description="Helical" evidence="7">
    <location>
        <begin position="154"/>
        <end position="187"/>
    </location>
</feature>
<protein>
    <submittedName>
        <fullName evidence="8">Chromate transporter</fullName>
    </submittedName>
</protein>
<comment type="similarity">
    <text evidence="2">Belongs to the chromate ion transporter (CHR) (TC 2.A.51) family.</text>
</comment>
<dbReference type="GO" id="GO:0015109">
    <property type="term" value="F:chromate transmembrane transporter activity"/>
    <property type="evidence" value="ECO:0007669"/>
    <property type="project" value="InterPro"/>
</dbReference>
<evidence type="ECO:0000256" key="5">
    <source>
        <dbReference type="ARBA" id="ARBA00022989"/>
    </source>
</evidence>
<keyword evidence="6 7" id="KW-0472">Membrane</keyword>
<organism evidence="8 10">
    <name type="scientific">Cryobacterium roopkundense</name>
    <dbReference type="NCBI Taxonomy" id="1001240"/>
    <lineage>
        <taxon>Bacteria</taxon>
        <taxon>Bacillati</taxon>
        <taxon>Actinomycetota</taxon>
        <taxon>Actinomycetes</taxon>
        <taxon>Micrococcales</taxon>
        <taxon>Microbacteriaceae</taxon>
        <taxon>Cryobacterium</taxon>
    </lineage>
</organism>
<evidence type="ECO:0000256" key="3">
    <source>
        <dbReference type="ARBA" id="ARBA00022475"/>
    </source>
</evidence>
<evidence type="ECO:0000256" key="4">
    <source>
        <dbReference type="ARBA" id="ARBA00022692"/>
    </source>
</evidence>
<dbReference type="PANTHER" id="PTHR33567">
    <property type="entry name" value="CHROMATE ION TRANSPORTER (EUROFUNG)"/>
    <property type="match status" value="1"/>
</dbReference>
<proteinExistence type="inferred from homology"/>
<dbReference type="PIRSF" id="PIRSF004810">
    <property type="entry name" value="ChrA"/>
    <property type="match status" value="1"/>
</dbReference>
<dbReference type="InterPro" id="IPR003370">
    <property type="entry name" value="Chromate_transpt"/>
</dbReference>
<dbReference type="PANTHER" id="PTHR33567:SF3">
    <property type="entry name" value="CHROMATE ION TRANSPORTER (EUROFUNG)"/>
    <property type="match status" value="1"/>
</dbReference>
<evidence type="ECO:0000256" key="1">
    <source>
        <dbReference type="ARBA" id="ARBA00004651"/>
    </source>
</evidence>
<feature type="transmembrane region" description="Helical" evidence="7">
    <location>
        <begin position="342"/>
        <end position="359"/>
    </location>
</feature>
<feature type="transmembrane region" description="Helical" evidence="7">
    <location>
        <begin position="119"/>
        <end position="142"/>
    </location>
</feature>
<keyword evidence="3" id="KW-1003">Cell membrane</keyword>
<dbReference type="EMBL" id="JPXF01000030">
    <property type="protein sequence ID" value="KGJ76940.1"/>
    <property type="molecule type" value="Genomic_DNA"/>
</dbReference>
<reference evidence="9 11" key="2">
    <citation type="submission" date="2020-08" db="EMBL/GenBank/DDBJ databases">
        <title>Sequencing the genomes of 1000 actinobacteria strains.</title>
        <authorList>
            <person name="Klenk H.-P."/>
        </authorList>
    </citation>
    <scope>NUCLEOTIDE SEQUENCE [LARGE SCALE GENOMIC DNA]</scope>
    <source>
        <strain evidence="9 11">DSM 21065</strain>
    </source>
</reference>
<comment type="caution">
    <text evidence="8">The sequence shown here is derived from an EMBL/GenBank/DDBJ whole genome shotgun (WGS) entry which is preliminary data.</text>
</comment>
<dbReference type="eggNOG" id="COG2059">
    <property type="taxonomic scope" value="Bacteria"/>
</dbReference>
<keyword evidence="4 7" id="KW-0812">Transmembrane</keyword>
<evidence type="ECO:0000313" key="11">
    <source>
        <dbReference type="Proteomes" id="UP000561726"/>
    </source>
</evidence>
<dbReference type="STRING" id="1001240.GY21_08880"/>
<keyword evidence="5 7" id="KW-1133">Transmembrane helix</keyword>
<feature type="transmembrane region" description="Helical" evidence="7">
    <location>
        <begin position="24"/>
        <end position="43"/>
    </location>
</feature>
<dbReference type="Pfam" id="PF02417">
    <property type="entry name" value="Chromate_transp"/>
    <property type="match status" value="2"/>
</dbReference>
<dbReference type="OrthoDB" id="8969999at2"/>
<dbReference type="EMBL" id="JACHBQ010000001">
    <property type="protein sequence ID" value="MBB5643186.1"/>
    <property type="molecule type" value="Genomic_DNA"/>
</dbReference>
<feature type="transmembrane region" description="Helical" evidence="7">
    <location>
        <begin position="306"/>
        <end position="330"/>
    </location>
</feature>
<reference evidence="8 10" key="1">
    <citation type="submission" date="2014-08" db="EMBL/GenBank/DDBJ databases">
        <authorList>
            <person name="Sisinthy S."/>
        </authorList>
    </citation>
    <scope>NUCLEOTIDE SEQUENCE [LARGE SCALE GENOMIC DNA]</scope>
    <source>
        <strain evidence="8 10">RuG17</strain>
    </source>
</reference>
<feature type="transmembrane region" description="Helical" evidence="7">
    <location>
        <begin position="366"/>
        <end position="384"/>
    </location>
</feature>
<dbReference type="Proteomes" id="UP000029864">
    <property type="component" value="Unassembled WGS sequence"/>
</dbReference>
<comment type="subcellular location">
    <subcellularLocation>
        <location evidence="1">Cell membrane</location>
        <topology evidence="1">Multi-pass membrane protein</topology>
    </subcellularLocation>
</comment>
<sequence length="408" mass="41218">MTHEPAPPARGATRPGTAWEVFRVFLRLGLTSFGGPIAHLGYFRDELIQRRKWLNDNEYADLVSLSQFLPGPASSQVGFGIGLYRAGAAGAVAAFVAFTLPSAVLLVVFAVGASLFGGVVGVGILTGLKIVAVAIVAQAVWGMARTLTPDRPRAAIAVVAALITLGLVGSVGQIAAIVIGALAGLAFCRAGSSAPGTMIRFPVSRPAGWICLGLFAGLLLGLSLLSTLTGSGAVQLFAAFYRAGALVFGGGHVVLPLLQASVVDSGWVTPDQFLAGYGAAQAVPGPLFTFAAYLGALSTTGPGGILGAAIALSAVFLPGLLVLVGVLPFWNACRASPRAQALMRGANAAVVGILAAALYDPVFITAIVGPASFGLAVVCFVLLIAWRVPAWAVVVVGAAGGIVLAALP</sequence>
<dbReference type="GO" id="GO:0005886">
    <property type="term" value="C:plasma membrane"/>
    <property type="evidence" value="ECO:0007669"/>
    <property type="project" value="UniProtKB-SubCell"/>
</dbReference>
<feature type="transmembrane region" description="Helical" evidence="7">
    <location>
        <begin position="207"/>
        <end position="228"/>
    </location>
</feature>
<evidence type="ECO:0000256" key="2">
    <source>
        <dbReference type="ARBA" id="ARBA00005262"/>
    </source>
</evidence>
<accession>A0A099JFX6</accession>
<feature type="transmembrane region" description="Helical" evidence="7">
    <location>
        <begin position="390"/>
        <end position="407"/>
    </location>
</feature>
<dbReference type="AlphaFoldDB" id="A0A099JFX6"/>
<gene>
    <name evidence="9" type="ORF">BJ997_003734</name>
    <name evidence="8" type="ORF">GY21_08880</name>
</gene>
<evidence type="ECO:0000256" key="7">
    <source>
        <dbReference type="SAM" id="Phobius"/>
    </source>
</evidence>
<evidence type="ECO:0000313" key="10">
    <source>
        <dbReference type="Proteomes" id="UP000029864"/>
    </source>
</evidence>
<keyword evidence="10" id="KW-1185">Reference proteome</keyword>
<evidence type="ECO:0000256" key="6">
    <source>
        <dbReference type="ARBA" id="ARBA00023136"/>
    </source>
</evidence>
<feature type="transmembrane region" description="Helical" evidence="7">
    <location>
        <begin position="240"/>
        <end position="262"/>
    </location>
</feature>
<evidence type="ECO:0000313" key="9">
    <source>
        <dbReference type="EMBL" id="MBB5643186.1"/>
    </source>
</evidence>
<dbReference type="NCBIfam" id="TIGR00937">
    <property type="entry name" value="2A51"/>
    <property type="match status" value="1"/>
</dbReference>
<dbReference type="InterPro" id="IPR014047">
    <property type="entry name" value="Chr_Tranpt_l_chain"/>
</dbReference>
<evidence type="ECO:0000313" key="8">
    <source>
        <dbReference type="EMBL" id="KGJ76940.1"/>
    </source>
</evidence>
<dbReference type="Proteomes" id="UP000561726">
    <property type="component" value="Unassembled WGS sequence"/>
</dbReference>
<name>A0A099JFX6_9MICO</name>
<dbReference type="RefSeq" id="WP_035836371.1">
    <property type="nucleotide sequence ID" value="NZ_JACHBQ010000001.1"/>
</dbReference>
<feature type="transmembrane region" description="Helical" evidence="7">
    <location>
        <begin position="274"/>
        <end position="294"/>
    </location>
</feature>